<organism evidence="1 2">
    <name type="scientific">Aquimarina spongiae</name>
    <dbReference type="NCBI Taxonomy" id="570521"/>
    <lineage>
        <taxon>Bacteria</taxon>
        <taxon>Pseudomonadati</taxon>
        <taxon>Bacteroidota</taxon>
        <taxon>Flavobacteriia</taxon>
        <taxon>Flavobacteriales</taxon>
        <taxon>Flavobacteriaceae</taxon>
        <taxon>Aquimarina</taxon>
    </lineage>
</organism>
<proteinExistence type="predicted"/>
<dbReference type="EMBL" id="FQYP01000007">
    <property type="protein sequence ID" value="SHJ30907.1"/>
    <property type="molecule type" value="Genomic_DNA"/>
</dbReference>
<dbReference type="Proteomes" id="UP000184432">
    <property type="component" value="Unassembled WGS sequence"/>
</dbReference>
<dbReference type="STRING" id="570521.SAMN04488508_107190"/>
<evidence type="ECO:0000313" key="1">
    <source>
        <dbReference type="EMBL" id="SHJ30907.1"/>
    </source>
</evidence>
<reference evidence="2" key="1">
    <citation type="submission" date="2016-11" db="EMBL/GenBank/DDBJ databases">
        <authorList>
            <person name="Varghese N."/>
            <person name="Submissions S."/>
        </authorList>
    </citation>
    <scope>NUCLEOTIDE SEQUENCE [LARGE SCALE GENOMIC DNA]</scope>
    <source>
        <strain evidence="2">DSM 22623</strain>
    </source>
</reference>
<evidence type="ECO:0008006" key="3">
    <source>
        <dbReference type="Google" id="ProtNLM"/>
    </source>
</evidence>
<gene>
    <name evidence="1" type="ORF">SAMN04488508_107190</name>
</gene>
<keyword evidence="2" id="KW-1185">Reference proteome</keyword>
<protein>
    <recommendedName>
        <fullName evidence="3">Cardiolipin synthetase</fullName>
    </recommendedName>
</protein>
<name>A0A1M6I902_9FLAO</name>
<dbReference type="OrthoDB" id="6077795at2"/>
<accession>A0A1M6I902</accession>
<dbReference type="AlphaFoldDB" id="A0A1M6I902"/>
<dbReference type="RefSeq" id="WP_073318169.1">
    <property type="nucleotide sequence ID" value="NZ_FQYP01000007.1"/>
</dbReference>
<evidence type="ECO:0000313" key="2">
    <source>
        <dbReference type="Proteomes" id="UP000184432"/>
    </source>
</evidence>
<dbReference type="PROSITE" id="PS51257">
    <property type="entry name" value="PROKAR_LIPOPROTEIN"/>
    <property type="match status" value="1"/>
</dbReference>
<sequence length="222" mass="25775">MNKFEHYILLLLVILLSACSSSELVENWKNPDIETFEAQKVLVIGITSNEDNRKFFERKLVSELGRNGVNGVKSIDFFEKNFTTSPKTEAEIMGLESQLIEQGFDAILLSKVVGVEDKVTVVKAYRNLDRTFNNFRDDYFDNQEIFHDQEYYEEYQIFHAESSLYCICPDKAKELIWKGSIDVTEPENTRKAVGDYVKVVIWALKAQQLLIIEEFIDEDFDL</sequence>